<sequence length="294" mass="31876">MSTIKEFQTGFVAASDGTTIGYRFIGNGPAIILMPGGLQSSLNFTSLAKALSADFKVYVPDRRGRGLSGPYQEEDNLLTEAEDLLTLINTTGAKQIFALSSGAIITLQAALMDQTLQRIALYEPPIPVDNEVLKKTQADYANAMSKGNLGKAFITILKGTGDPGDKSFLNVLPAFITAPLINMMIKFEKKKNDETALPLAELIPTFRNDSKVVSESLPLIEKAKNLKAEVLLLGGTKSHHYLSVALDSLEKAIPHTTRIAFENLGHVASDNSESPLVVAETLRNFFLNKYSEIS</sequence>
<protein>
    <submittedName>
        <fullName evidence="2">Alpha/beta hydrolase</fullName>
    </submittedName>
</protein>
<comment type="caution">
    <text evidence="2">The sequence shown here is derived from an EMBL/GenBank/DDBJ whole genome shotgun (WGS) entry which is preliminary data.</text>
</comment>
<dbReference type="Gene3D" id="3.40.50.1820">
    <property type="entry name" value="alpha/beta hydrolase"/>
    <property type="match status" value="1"/>
</dbReference>
<evidence type="ECO:0000259" key="1">
    <source>
        <dbReference type="Pfam" id="PF00561"/>
    </source>
</evidence>
<dbReference type="InterPro" id="IPR050228">
    <property type="entry name" value="Carboxylesterase_BioH"/>
</dbReference>
<dbReference type="RefSeq" id="WP_211975664.1">
    <property type="nucleotide sequence ID" value="NZ_CBFHAM010000043.1"/>
</dbReference>
<dbReference type="SUPFAM" id="SSF53474">
    <property type="entry name" value="alpha/beta-Hydrolases"/>
    <property type="match status" value="1"/>
</dbReference>
<accession>A0ABS5J5R8</accession>
<name>A0ABS5J5R8_9BACT</name>
<reference evidence="2 3" key="1">
    <citation type="submission" date="2021-04" db="EMBL/GenBank/DDBJ databases">
        <title>Chitinophaga sp. nov., isolated from the rhizosphere soil.</title>
        <authorList>
            <person name="He S."/>
        </authorList>
    </citation>
    <scope>NUCLEOTIDE SEQUENCE [LARGE SCALE GENOMIC DNA]</scope>
    <source>
        <strain evidence="2 3">2R12</strain>
    </source>
</reference>
<keyword evidence="3" id="KW-1185">Reference proteome</keyword>
<dbReference type="PANTHER" id="PTHR43194:SF2">
    <property type="entry name" value="PEROXISOMAL MEMBRANE PROTEIN LPX1"/>
    <property type="match status" value="1"/>
</dbReference>
<dbReference type="GO" id="GO:0016787">
    <property type="term" value="F:hydrolase activity"/>
    <property type="evidence" value="ECO:0007669"/>
    <property type="project" value="UniProtKB-KW"/>
</dbReference>
<proteinExistence type="predicted"/>
<keyword evidence="2" id="KW-0378">Hydrolase</keyword>
<dbReference type="Pfam" id="PF00561">
    <property type="entry name" value="Abhydrolase_1"/>
    <property type="match status" value="1"/>
</dbReference>
<evidence type="ECO:0000313" key="2">
    <source>
        <dbReference type="EMBL" id="MBS0030524.1"/>
    </source>
</evidence>
<feature type="domain" description="AB hydrolase-1" evidence="1">
    <location>
        <begin position="29"/>
        <end position="268"/>
    </location>
</feature>
<dbReference type="Proteomes" id="UP000676386">
    <property type="component" value="Unassembled WGS sequence"/>
</dbReference>
<organism evidence="2 3">
    <name type="scientific">Chitinophaga hostae</name>
    <dbReference type="NCBI Taxonomy" id="2831022"/>
    <lineage>
        <taxon>Bacteria</taxon>
        <taxon>Pseudomonadati</taxon>
        <taxon>Bacteroidota</taxon>
        <taxon>Chitinophagia</taxon>
        <taxon>Chitinophagales</taxon>
        <taxon>Chitinophagaceae</taxon>
        <taxon>Chitinophaga</taxon>
    </lineage>
</organism>
<dbReference type="InterPro" id="IPR000073">
    <property type="entry name" value="AB_hydrolase_1"/>
</dbReference>
<evidence type="ECO:0000313" key="3">
    <source>
        <dbReference type="Proteomes" id="UP000676386"/>
    </source>
</evidence>
<dbReference type="InterPro" id="IPR029058">
    <property type="entry name" value="AB_hydrolase_fold"/>
</dbReference>
<dbReference type="PANTHER" id="PTHR43194">
    <property type="entry name" value="HYDROLASE ALPHA/BETA FOLD FAMILY"/>
    <property type="match status" value="1"/>
</dbReference>
<gene>
    <name evidence="2" type="ORF">KE626_24570</name>
</gene>
<dbReference type="EMBL" id="JAGTXB010000015">
    <property type="protein sequence ID" value="MBS0030524.1"/>
    <property type="molecule type" value="Genomic_DNA"/>
</dbReference>